<dbReference type="Proteomes" id="UP000030428">
    <property type="component" value="Unassembled WGS sequence"/>
</dbReference>
<reference evidence="2 3" key="1">
    <citation type="journal article" date="2016" name="Front. Microbiol.">
        <title>Single-Cell (Meta-)Genomics of a Dimorphic Candidatus Thiomargarita nelsonii Reveals Genomic Plasticity.</title>
        <authorList>
            <person name="Flood B.E."/>
            <person name="Fliss P."/>
            <person name="Jones D.S."/>
            <person name="Dick G.J."/>
            <person name="Jain S."/>
            <person name="Kaster A.K."/>
            <person name="Winkel M."/>
            <person name="Mussmann M."/>
            <person name="Bailey J."/>
        </authorList>
    </citation>
    <scope>NUCLEOTIDE SEQUENCE [LARGE SCALE GENOMIC DNA]</scope>
    <source>
        <strain evidence="2">Hydrate Ridge</strain>
    </source>
</reference>
<dbReference type="EMBL" id="JSZA02000041">
    <property type="protein sequence ID" value="KHD06440.1"/>
    <property type="molecule type" value="Genomic_DNA"/>
</dbReference>
<dbReference type="Pfam" id="PF12183">
    <property type="entry name" value="NotI"/>
    <property type="match status" value="1"/>
</dbReference>
<evidence type="ECO:0000313" key="3">
    <source>
        <dbReference type="Proteomes" id="UP000030428"/>
    </source>
</evidence>
<organism evidence="2 3">
    <name type="scientific">Candidatus Thiomargarita nelsonii</name>
    <dbReference type="NCBI Taxonomy" id="1003181"/>
    <lineage>
        <taxon>Bacteria</taxon>
        <taxon>Pseudomonadati</taxon>
        <taxon>Pseudomonadota</taxon>
        <taxon>Gammaproteobacteria</taxon>
        <taxon>Thiotrichales</taxon>
        <taxon>Thiotrichaceae</taxon>
        <taxon>Thiomargarita</taxon>
    </lineage>
</organism>
<dbReference type="AlphaFoldDB" id="A0A0A6P6G9"/>
<name>A0A0A6P6G9_9GAMM</name>
<proteinExistence type="predicted"/>
<sequence>MTKVSELFGVSTQSVNKTTVKNIQINQECPYTNSKCFKVRKSEPEISIGTCTVNFGRQKRNIIICPNRLLQNKQVFMDCMHLLTRHEPGNEFHIISEVSIPGGSVDYFLASVKNGKVKDFVGIEFQTLDTTGTVWPERQRFLKEYGIEVDEKAVNSTKSFGMNWKMTAKTILVQLHHKIETFEYVGKHLVLVIQDCLLEYMKREFNFAHLSEPSKIGDSMHIHSYVLRNNDKAYKIELDSRLSTDSEGMATCLGLQAEAKVELVQIIRELESKLSNKTLLTIV</sequence>
<accession>A0A0A6P6G9</accession>
<feature type="domain" description="Restriction endonuclease type II NotI" evidence="1">
    <location>
        <begin position="54"/>
        <end position="203"/>
    </location>
</feature>
<keyword evidence="3" id="KW-1185">Reference proteome</keyword>
<gene>
    <name evidence="2" type="ORF">PN36_12900</name>
</gene>
<dbReference type="InterPro" id="IPR022009">
    <property type="entry name" value="Resctriction_endonuc_II_NotI"/>
</dbReference>
<comment type="caution">
    <text evidence="2">The sequence shown here is derived from an EMBL/GenBank/DDBJ whole genome shotgun (WGS) entry which is preliminary data.</text>
</comment>
<protein>
    <recommendedName>
        <fullName evidence="1">Restriction endonuclease type II NotI domain-containing protein</fullName>
    </recommendedName>
</protein>
<evidence type="ECO:0000313" key="2">
    <source>
        <dbReference type="EMBL" id="KHD06440.1"/>
    </source>
</evidence>
<evidence type="ECO:0000259" key="1">
    <source>
        <dbReference type="Pfam" id="PF12183"/>
    </source>
</evidence>